<name>Q2LQT6_SYNAS</name>
<evidence type="ECO:0000313" key="9">
    <source>
        <dbReference type="Proteomes" id="UP000001933"/>
    </source>
</evidence>
<dbReference type="HOGENOM" id="CLU_011276_8_1_7"/>
<dbReference type="InterPro" id="IPR028281">
    <property type="entry name" value="Sirohaem_synthase_central"/>
</dbReference>
<keyword evidence="4" id="KW-0520">NAD</keyword>
<protein>
    <recommendedName>
        <fullName evidence="2">precorrin-2 dehydrogenase</fullName>
        <ecNumber evidence="2">1.3.1.76</ecNumber>
    </recommendedName>
</protein>
<dbReference type="Pfam" id="PF14824">
    <property type="entry name" value="Sirohm_synth_M"/>
    <property type="match status" value="1"/>
</dbReference>
<evidence type="ECO:0000256" key="3">
    <source>
        <dbReference type="ARBA" id="ARBA00023002"/>
    </source>
</evidence>
<dbReference type="NCBIfam" id="TIGR01470">
    <property type="entry name" value="cysG_Nterm"/>
    <property type="match status" value="1"/>
</dbReference>
<evidence type="ECO:0000256" key="5">
    <source>
        <dbReference type="ARBA" id="ARBA00023244"/>
    </source>
</evidence>
<evidence type="ECO:0000259" key="7">
    <source>
        <dbReference type="Pfam" id="PF14824"/>
    </source>
</evidence>
<organism evidence="8 9">
    <name type="scientific">Syntrophus aciditrophicus (strain SB)</name>
    <dbReference type="NCBI Taxonomy" id="56780"/>
    <lineage>
        <taxon>Bacteria</taxon>
        <taxon>Pseudomonadati</taxon>
        <taxon>Thermodesulfobacteriota</taxon>
        <taxon>Syntrophia</taxon>
        <taxon>Syntrophales</taxon>
        <taxon>Syntrophaceae</taxon>
        <taxon>Syntrophus</taxon>
    </lineage>
</organism>
<dbReference type="EMBL" id="CP000252">
    <property type="protein sequence ID" value="ABC76449.1"/>
    <property type="molecule type" value="Genomic_DNA"/>
</dbReference>
<keyword evidence="5" id="KW-0627">Porphyrin biosynthesis</keyword>
<proteinExistence type="predicted"/>
<dbReference type="Gene3D" id="1.10.8.610">
    <property type="entry name" value="SirC, precorrin-2 dehydrogenase, C-terminal helical domain-like"/>
    <property type="match status" value="1"/>
</dbReference>
<dbReference type="GO" id="GO:0019354">
    <property type="term" value="P:siroheme biosynthetic process"/>
    <property type="evidence" value="ECO:0007669"/>
    <property type="project" value="UniProtKB-UniPathway"/>
</dbReference>
<dbReference type="EC" id="1.3.1.76" evidence="2"/>
<dbReference type="PANTHER" id="PTHR35330:SF1">
    <property type="entry name" value="SIROHEME BIOSYNTHESIS PROTEIN MET8"/>
    <property type="match status" value="1"/>
</dbReference>
<dbReference type="GO" id="GO:0004325">
    <property type="term" value="F:ferrochelatase activity"/>
    <property type="evidence" value="ECO:0007669"/>
    <property type="project" value="InterPro"/>
</dbReference>
<accession>Q2LQT6</accession>
<keyword evidence="8" id="KW-0456">Lyase</keyword>
<gene>
    <name evidence="8" type="ORF">SYN_02276</name>
</gene>
<feature type="domain" description="Siroheme synthase central" evidence="7">
    <location>
        <begin position="119"/>
        <end position="144"/>
    </location>
</feature>
<dbReference type="PANTHER" id="PTHR35330">
    <property type="entry name" value="SIROHEME BIOSYNTHESIS PROTEIN MET8"/>
    <property type="match status" value="1"/>
</dbReference>
<comment type="catalytic activity">
    <reaction evidence="6">
        <text>precorrin-2 + NAD(+) = sirohydrochlorin + NADH + 2 H(+)</text>
        <dbReference type="Rhea" id="RHEA:15613"/>
        <dbReference type="ChEBI" id="CHEBI:15378"/>
        <dbReference type="ChEBI" id="CHEBI:57540"/>
        <dbReference type="ChEBI" id="CHEBI:57945"/>
        <dbReference type="ChEBI" id="CHEBI:58351"/>
        <dbReference type="ChEBI" id="CHEBI:58827"/>
        <dbReference type="EC" id="1.3.1.76"/>
    </reaction>
</comment>
<dbReference type="Pfam" id="PF13241">
    <property type="entry name" value="NAD_binding_7"/>
    <property type="match status" value="1"/>
</dbReference>
<dbReference type="Gene3D" id="3.40.50.720">
    <property type="entry name" value="NAD(P)-binding Rossmann-like Domain"/>
    <property type="match status" value="1"/>
</dbReference>
<comment type="pathway">
    <text evidence="1">Porphyrin-containing compound metabolism; siroheme biosynthesis; sirohydrochlorin from precorrin-2: step 1/1.</text>
</comment>
<evidence type="ECO:0000256" key="2">
    <source>
        <dbReference type="ARBA" id="ARBA00012400"/>
    </source>
</evidence>
<dbReference type="KEGG" id="sat:SYN_02276"/>
<evidence type="ECO:0000256" key="4">
    <source>
        <dbReference type="ARBA" id="ARBA00023027"/>
    </source>
</evidence>
<keyword evidence="9" id="KW-1185">Reference proteome</keyword>
<dbReference type="AlphaFoldDB" id="Q2LQT6"/>
<dbReference type="InterPro" id="IPR036291">
    <property type="entry name" value="NAD(P)-bd_dom_sf"/>
</dbReference>
<dbReference type="InterPro" id="IPR042518">
    <property type="entry name" value="SirC_C"/>
</dbReference>
<dbReference type="InterPro" id="IPR006367">
    <property type="entry name" value="Sirohaem_synthase_N"/>
</dbReference>
<sequence length="216" mass="24146">MKYYPVFFDLREKVCLVVGGGAVSERKVQRLLECGASVRVVSKSLSAGLQCLLDQKQIQCPAVRYSPNCLDGVFLVVCATDDKAMNEQVMRDCRSRGIPVNVVDDPELCDFILPSIVEQGDLTIAVSTGGKSPALAKCLREELECRYGPEYREMVDIMGELRKRIVARGRPTEENRTLFEAVVYSDILELLRRGDLEGVRVRVRELTGEDLEIKAT</sequence>
<evidence type="ECO:0000256" key="6">
    <source>
        <dbReference type="ARBA" id="ARBA00047561"/>
    </source>
</evidence>
<dbReference type="InterPro" id="IPR028161">
    <property type="entry name" value="Met8-like"/>
</dbReference>
<dbReference type="SUPFAM" id="SSF51735">
    <property type="entry name" value="NAD(P)-binding Rossmann-fold domains"/>
    <property type="match status" value="1"/>
</dbReference>
<dbReference type="OrthoDB" id="9815856at2"/>
<dbReference type="eggNOG" id="COG1648">
    <property type="taxonomic scope" value="Bacteria"/>
</dbReference>
<reference evidence="8 9" key="1">
    <citation type="journal article" date="2007" name="Proc. Natl. Acad. Sci. U.S.A.">
        <title>The genome of Syntrophus aciditrophicus: life at the thermodynamic limit of microbial growth.</title>
        <authorList>
            <person name="McInerney M.J."/>
            <person name="Rohlin L."/>
            <person name="Mouttaki H."/>
            <person name="Kim U."/>
            <person name="Krupp R.S."/>
            <person name="Rios-Hernandez L."/>
            <person name="Sieber J."/>
            <person name="Struchtemeyer C.G."/>
            <person name="Bhattacharyya A."/>
            <person name="Campbell J.W."/>
            <person name="Gunsalus R.P."/>
        </authorList>
    </citation>
    <scope>NUCLEOTIDE SEQUENCE [LARGE SCALE GENOMIC DNA]</scope>
    <source>
        <strain evidence="8 9">SB</strain>
    </source>
</reference>
<dbReference type="UniPathway" id="UPA00262">
    <property type="reaction ID" value="UER00222"/>
</dbReference>
<evidence type="ECO:0000256" key="1">
    <source>
        <dbReference type="ARBA" id="ARBA00005010"/>
    </source>
</evidence>
<dbReference type="InParanoid" id="Q2LQT6"/>
<dbReference type="RefSeq" id="WP_011416483.1">
    <property type="nucleotide sequence ID" value="NC_007759.1"/>
</dbReference>
<dbReference type="SUPFAM" id="SSF75615">
    <property type="entry name" value="Siroheme synthase middle domains-like"/>
    <property type="match status" value="1"/>
</dbReference>
<dbReference type="STRING" id="56780.SYN_02276"/>
<evidence type="ECO:0000313" key="8">
    <source>
        <dbReference type="EMBL" id="ABC76449.1"/>
    </source>
</evidence>
<dbReference type="Proteomes" id="UP000001933">
    <property type="component" value="Chromosome"/>
</dbReference>
<keyword evidence="3 8" id="KW-0560">Oxidoreductase</keyword>
<dbReference type="GO" id="GO:0043115">
    <property type="term" value="F:precorrin-2 dehydrogenase activity"/>
    <property type="evidence" value="ECO:0007669"/>
    <property type="project" value="UniProtKB-EC"/>
</dbReference>